<dbReference type="PANTHER" id="PTHR11009">
    <property type="entry name" value="DER1-LIKE PROTEIN, DERLIN"/>
    <property type="match status" value="1"/>
</dbReference>
<comment type="function">
    <text evidence="7">May be involved in the degradation of misfolded endoplasmic reticulum (ER) luminal proteins.</text>
</comment>
<evidence type="ECO:0000256" key="4">
    <source>
        <dbReference type="ARBA" id="ARBA00022824"/>
    </source>
</evidence>
<evidence type="ECO:0000256" key="6">
    <source>
        <dbReference type="ARBA" id="ARBA00023136"/>
    </source>
</evidence>
<feature type="transmembrane region" description="Helical" evidence="7">
    <location>
        <begin position="52"/>
        <end position="73"/>
    </location>
</feature>
<comment type="similarity">
    <text evidence="2 7">Belongs to the derlin family.</text>
</comment>
<evidence type="ECO:0000313" key="9">
    <source>
        <dbReference type="EMBL" id="KAG5163680.1"/>
    </source>
</evidence>
<dbReference type="OrthoDB" id="1716531at2759"/>
<gene>
    <name evidence="9" type="ORF">JR316_011465</name>
</gene>
<keyword evidence="4 7" id="KW-0256">Endoplasmic reticulum</keyword>
<name>A0A8H7XQ65_PSICU</name>
<dbReference type="AlphaFoldDB" id="A0A8H7XQ65"/>
<feature type="transmembrane region" description="Helical" evidence="7">
    <location>
        <begin position="17"/>
        <end position="40"/>
    </location>
</feature>
<feature type="transmembrane region" description="Helical" evidence="7">
    <location>
        <begin position="141"/>
        <end position="162"/>
    </location>
</feature>
<dbReference type="SUPFAM" id="SSF144091">
    <property type="entry name" value="Rhomboid-like"/>
    <property type="match status" value="1"/>
</dbReference>
<comment type="caution">
    <text evidence="9">The sequence shown here is derived from an EMBL/GenBank/DDBJ whole genome shotgun (WGS) entry which is preliminary data.</text>
</comment>
<evidence type="ECO:0000256" key="3">
    <source>
        <dbReference type="ARBA" id="ARBA00022692"/>
    </source>
</evidence>
<dbReference type="InterPro" id="IPR035952">
    <property type="entry name" value="Rhomboid-like_sf"/>
</dbReference>
<dbReference type="EMBL" id="JAFIQS010000014">
    <property type="protein sequence ID" value="KAG5163680.1"/>
    <property type="molecule type" value="Genomic_DNA"/>
</dbReference>
<protein>
    <recommendedName>
        <fullName evidence="7">Derlin</fullName>
    </recommendedName>
</protein>
<reference evidence="9" key="1">
    <citation type="submission" date="2021-02" db="EMBL/GenBank/DDBJ databases">
        <title>Psilocybe cubensis genome.</title>
        <authorList>
            <person name="Mckernan K.J."/>
            <person name="Crawford S."/>
            <person name="Trippe A."/>
            <person name="Kane L.T."/>
            <person name="Mclaughlin S."/>
        </authorList>
    </citation>
    <scope>NUCLEOTIDE SEQUENCE [LARGE SCALE GENOMIC DNA]</scope>
    <source>
        <strain evidence="9">MGC-MH-2018</strain>
    </source>
</reference>
<dbReference type="InterPro" id="IPR007599">
    <property type="entry name" value="DER1"/>
</dbReference>
<proteinExistence type="inferred from homology"/>
<accession>A0A8H7XQ65</accession>
<evidence type="ECO:0000256" key="8">
    <source>
        <dbReference type="SAM" id="MobiDB-lite"/>
    </source>
</evidence>
<evidence type="ECO:0000256" key="5">
    <source>
        <dbReference type="ARBA" id="ARBA00022989"/>
    </source>
</evidence>
<dbReference type="Pfam" id="PF04511">
    <property type="entry name" value="DER1"/>
    <property type="match status" value="1"/>
</dbReference>
<dbReference type="GO" id="GO:0006950">
    <property type="term" value="P:response to stress"/>
    <property type="evidence" value="ECO:0007669"/>
    <property type="project" value="UniProtKB-ARBA"/>
</dbReference>
<keyword evidence="5 7" id="KW-1133">Transmembrane helix</keyword>
<keyword evidence="3 7" id="KW-0812">Transmembrane</keyword>
<sequence>MDQIIAEIKKIPPVTRFICGSSLVVTLSLILNTVSFYSVAFRWNFIYPKFQLWRLWSSFFVGGGGLMYIFELMMLYRTSNDIETKAYFLRSADYAYQLIWACVAIIFTTWPFSPSIFTRPFLLCLVYVYAALAPPSTMTSIMGLVTVPVIYYPYILIAFDLLSGGPQVAALSVAGAVVGHLWWWTVWGGEMASRGVLSNRARAPRWLCNLMGQTNQAGPPPAAGGTAQSLARGGIYVTAPRQAAEAGNPSGHTWGSGRRLGS</sequence>
<comment type="subcellular location">
    <subcellularLocation>
        <location evidence="1 7">Endoplasmic reticulum membrane</location>
        <topology evidence="1 7">Multi-pass membrane protein</topology>
    </subcellularLocation>
</comment>
<evidence type="ECO:0000256" key="2">
    <source>
        <dbReference type="ARBA" id="ARBA00008917"/>
    </source>
</evidence>
<feature type="transmembrane region" description="Helical" evidence="7">
    <location>
        <begin position="94"/>
        <end position="110"/>
    </location>
</feature>
<keyword evidence="6 7" id="KW-0472">Membrane</keyword>
<organism evidence="9">
    <name type="scientific">Psilocybe cubensis</name>
    <name type="common">Psychedelic mushroom</name>
    <name type="synonym">Stropharia cubensis</name>
    <dbReference type="NCBI Taxonomy" id="181762"/>
    <lineage>
        <taxon>Eukaryota</taxon>
        <taxon>Fungi</taxon>
        <taxon>Dikarya</taxon>
        <taxon>Basidiomycota</taxon>
        <taxon>Agaricomycotina</taxon>
        <taxon>Agaricomycetes</taxon>
        <taxon>Agaricomycetidae</taxon>
        <taxon>Agaricales</taxon>
        <taxon>Agaricineae</taxon>
        <taxon>Strophariaceae</taxon>
        <taxon>Psilocybe</taxon>
    </lineage>
</organism>
<evidence type="ECO:0000256" key="7">
    <source>
        <dbReference type="RuleBase" id="RU363059"/>
    </source>
</evidence>
<feature type="transmembrane region" description="Helical" evidence="7">
    <location>
        <begin position="168"/>
        <end position="187"/>
    </location>
</feature>
<dbReference type="GO" id="GO:0005789">
    <property type="term" value="C:endoplasmic reticulum membrane"/>
    <property type="evidence" value="ECO:0007669"/>
    <property type="project" value="UniProtKB-SubCell"/>
</dbReference>
<feature type="region of interest" description="Disordered" evidence="8">
    <location>
        <begin position="242"/>
        <end position="262"/>
    </location>
</feature>
<evidence type="ECO:0000256" key="1">
    <source>
        <dbReference type="ARBA" id="ARBA00004477"/>
    </source>
</evidence>